<dbReference type="GO" id="GO:0016829">
    <property type="term" value="F:lyase activity"/>
    <property type="evidence" value="ECO:0007669"/>
    <property type="project" value="UniProtKB-KW"/>
</dbReference>
<evidence type="ECO:0000313" key="9">
    <source>
        <dbReference type="Proteomes" id="UP000183404"/>
    </source>
</evidence>
<dbReference type="Proteomes" id="UP000183404">
    <property type="component" value="Unassembled WGS sequence"/>
</dbReference>
<keyword evidence="2 6" id="KW-0949">S-adenosyl-L-methionine</keyword>
<dbReference type="PIRSF" id="PIRSF004869">
    <property type="entry name" value="PflX_prd"/>
    <property type="match status" value="1"/>
</dbReference>
<protein>
    <submittedName>
        <fullName evidence="8">Pyruvate formate lyase activating enzyme</fullName>
    </submittedName>
</protein>
<evidence type="ECO:0000256" key="4">
    <source>
        <dbReference type="ARBA" id="ARBA00023004"/>
    </source>
</evidence>
<dbReference type="InterPro" id="IPR034457">
    <property type="entry name" value="Organic_radical-activating"/>
</dbReference>
<dbReference type="PROSITE" id="PS51918">
    <property type="entry name" value="RADICAL_SAM"/>
    <property type="match status" value="1"/>
</dbReference>
<name>A0A1G7J6D1_THETY</name>
<dbReference type="InterPro" id="IPR007197">
    <property type="entry name" value="rSAM"/>
</dbReference>
<keyword evidence="8" id="KW-0670">Pyruvate</keyword>
<dbReference type="InterPro" id="IPR058240">
    <property type="entry name" value="rSAM_sf"/>
</dbReference>
<evidence type="ECO:0000256" key="1">
    <source>
        <dbReference type="ARBA" id="ARBA00022485"/>
    </source>
</evidence>
<dbReference type="SFLD" id="SFLDG01101">
    <property type="entry name" value="Uncharacterised_Radical_SAM_Su"/>
    <property type="match status" value="1"/>
</dbReference>
<dbReference type="RefSeq" id="WP_004400466.1">
    <property type="nucleotide sequence ID" value="NZ_FNBS01000006.1"/>
</dbReference>
<evidence type="ECO:0000256" key="6">
    <source>
        <dbReference type="PIRSR" id="PIRSR004869-50"/>
    </source>
</evidence>
<dbReference type="GO" id="GO:0051539">
    <property type="term" value="F:4 iron, 4 sulfur cluster binding"/>
    <property type="evidence" value="ECO:0007669"/>
    <property type="project" value="UniProtKB-KW"/>
</dbReference>
<feature type="binding site" evidence="6">
    <location>
        <position position="95"/>
    </location>
    <ligand>
        <name>[4Fe-4S] cluster</name>
        <dbReference type="ChEBI" id="CHEBI:49883"/>
        <note>4Fe-4S-S-AdoMet</note>
    </ligand>
</feature>
<dbReference type="InterPro" id="IPR027596">
    <property type="entry name" value="AmmeMemoSam_rS"/>
</dbReference>
<keyword evidence="8" id="KW-0456">Lyase</keyword>
<evidence type="ECO:0000256" key="5">
    <source>
        <dbReference type="ARBA" id="ARBA00023014"/>
    </source>
</evidence>
<dbReference type="Pfam" id="PF04055">
    <property type="entry name" value="Radical_SAM"/>
    <property type="match status" value="1"/>
</dbReference>
<dbReference type="SUPFAM" id="SSF102114">
    <property type="entry name" value="Radical SAM enzymes"/>
    <property type="match status" value="1"/>
</dbReference>
<keyword evidence="1" id="KW-0004">4Fe-4S</keyword>
<dbReference type="AlphaFoldDB" id="A0A1G7J6D1"/>
<dbReference type="CDD" id="cd01335">
    <property type="entry name" value="Radical_SAM"/>
    <property type="match status" value="1"/>
</dbReference>
<dbReference type="PANTHER" id="PTHR30352">
    <property type="entry name" value="PYRUVATE FORMATE-LYASE-ACTIVATING ENZYME"/>
    <property type="match status" value="1"/>
</dbReference>
<dbReference type="NCBIfam" id="TIGR04337">
    <property type="entry name" value="AmmeMemoSam_rS"/>
    <property type="match status" value="1"/>
</dbReference>
<keyword evidence="3 6" id="KW-0479">Metal-binding</keyword>
<proteinExistence type="predicted"/>
<evidence type="ECO:0000256" key="2">
    <source>
        <dbReference type="ARBA" id="ARBA00022691"/>
    </source>
</evidence>
<feature type="binding site" evidence="6">
    <location>
        <position position="88"/>
    </location>
    <ligand>
        <name>[4Fe-4S] cluster</name>
        <dbReference type="ChEBI" id="CHEBI:49883"/>
        <note>4Fe-4S-S-AdoMet</note>
    </ligand>
</feature>
<feature type="binding site" evidence="6">
    <location>
        <position position="92"/>
    </location>
    <ligand>
        <name>[4Fe-4S] cluster</name>
        <dbReference type="ChEBI" id="CHEBI:49883"/>
        <note>4Fe-4S-S-AdoMet</note>
    </ligand>
</feature>
<keyword evidence="5 6" id="KW-0411">Iron-sulfur</keyword>
<sequence length="333" mass="38490">MVSFTMLKEAMFYKKLENNVVECLLCPHNCRINEGKYGVCNVRKNINGTLVTENYGIITSVAMDPIEKKPLYHFYPGRYIFSVGTYGCNLKCKFCQNWEIAHQKWEGDYISLQQLIAAAKRQRDNIGIAFTYNEPLIWYEYVHDRLIEAKKEGLKTVLVTNGYINLEPLKKILPYVDAMNIDVKAFTEDFYKKSVGGRLGPVLKTVEEVSKYCHVEVTNLVVTDLNDKEEEIENLVKWLSQIGKNIPLHFSRYFPRYKLNNPPTPISILEKAYQIGKKYLDFVYVGNVMGFDNNTYCPYCGNLLVERQNWYVNVKGLEGNKCRKCGNSINIVN</sequence>
<evidence type="ECO:0000313" key="8">
    <source>
        <dbReference type="EMBL" id="SDF20557.1"/>
    </source>
</evidence>
<accession>A0A1G7J6D1</accession>
<keyword evidence="4 6" id="KW-0408">Iron</keyword>
<dbReference type="Gene3D" id="3.20.20.70">
    <property type="entry name" value="Aldolase class I"/>
    <property type="match status" value="1"/>
</dbReference>
<dbReference type="EMBL" id="FNBS01000006">
    <property type="protein sequence ID" value="SDF20557.1"/>
    <property type="molecule type" value="Genomic_DNA"/>
</dbReference>
<evidence type="ECO:0000259" key="7">
    <source>
        <dbReference type="PROSITE" id="PS51918"/>
    </source>
</evidence>
<reference evidence="8 9" key="1">
    <citation type="submission" date="2016-10" db="EMBL/GenBank/DDBJ databases">
        <authorList>
            <person name="de Groot N.N."/>
        </authorList>
    </citation>
    <scope>NUCLEOTIDE SEQUENCE [LARGE SCALE GENOMIC DNA]</scope>
    <source>
        <strain evidence="8 9">DSM 569</strain>
    </source>
</reference>
<feature type="domain" description="Radical SAM core" evidence="7">
    <location>
        <begin position="73"/>
        <end position="292"/>
    </location>
</feature>
<dbReference type="GO" id="GO:0046872">
    <property type="term" value="F:metal ion binding"/>
    <property type="evidence" value="ECO:0007669"/>
    <property type="project" value="UniProtKB-KW"/>
</dbReference>
<organism evidence="8 9">
    <name type="scientific">Thermoanaerobacter thermohydrosulfuricus</name>
    <name type="common">Clostridium thermohydrosulfuricum</name>
    <dbReference type="NCBI Taxonomy" id="1516"/>
    <lineage>
        <taxon>Bacteria</taxon>
        <taxon>Bacillati</taxon>
        <taxon>Bacillota</taxon>
        <taxon>Clostridia</taxon>
        <taxon>Thermoanaerobacterales</taxon>
        <taxon>Thermoanaerobacteraceae</taxon>
        <taxon>Thermoanaerobacter</taxon>
    </lineage>
</organism>
<dbReference type="InterPro" id="IPR013785">
    <property type="entry name" value="Aldolase_TIM"/>
</dbReference>
<dbReference type="InterPro" id="IPR016431">
    <property type="entry name" value="Pyrv-formate_lyase-activ_prd"/>
</dbReference>
<dbReference type="SFLD" id="SFLDS00029">
    <property type="entry name" value="Radical_SAM"/>
    <property type="match status" value="1"/>
</dbReference>
<comment type="cofactor">
    <cofactor evidence="6">
        <name>[4Fe-4S] cluster</name>
        <dbReference type="ChEBI" id="CHEBI:49883"/>
    </cofactor>
    <text evidence="6">Binds 1 [4Fe-4S] cluster. The cluster is coordinated with 3 cysteines and an exchangeable S-adenosyl-L-methionine.</text>
</comment>
<evidence type="ECO:0000256" key="3">
    <source>
        <dbReference type="ARBA" id="ARBA00022723"/>
    </source>
</evidence>
<dbReference type="PANTHER" id="PTHR30352:SF5">
    <property type="entry name" value="PYRUVATE FORMATE-LYASE 1-ACTIVATING ENZYME"/>
    <property type="match status" value="1"/>
</dbReference>
<gene>
    <name evidence="8" type="ORF">SAMN04244560_00397</name>
</gene>